<dbReference type="NCBIfam" id="TIGR00976">
    <property type="entry name" value="CocE_NonD"/>
    <property type="match status" value="1"/>
</dbReference>
<evidence type="ECO:0000313" key="4">
    <source>
        <dbReference type="Proteomes" id="UP001069802"/>
    </source>
</evidence>
<dbReference type="InterPro" id="IPR008979">
    <property type="entry name" value="Galactose-bd-like_sf"/>
</dbReference>
<comment type="caution">
    <text evidence="3">The sequence shown here is derived from an EMBL/GenBank/DDBJ whole genome shotgun (WGS) entry which is preliminary data.</text>
</comment>
<dbReference type="InterPro" id="IPR050585">
    <property type="entry name" value="Xaa-Pro_dipeptidyl-ppase/CocE"/>
</dbReference>
<dbReference type="InterPro" id="IPR005674">
    <property type="entry name" value="CocE/Ser_esterase"/>
</dbReference>
<proteinExistence type="predicted"/>
<sequence length="665" mass="75526">MRLRQVETEENLWIILSDGCRLAARMWYPADYLTTPVPAILEYIPYRKRDGSRLRDEGMYSYMASHGYACIRVDIRGNGDSDGLMEDEYSPQELDDGIEIINWLATQPWCTGKVGIVGISWGGFNGLQIAAMQPEALKAIITICSTDDRYADDIHYMGGCLLNDNMSWSSQMLAYSSRPPDPALVGERWREMWLERLENMPLLAANWLRHQRRDEFWKHGSVCENYADITAAVYAVGGWADGYSNAIPRLVEGLQAPVCGLIGPWEHKYPHIARPGPDFDFLPEMRRWWDYWLKDIDNGVDQQPKLRAYIMDSVKPAVDYNHRPGFWIEEVNYPISSVTDKLLYLVSGGLCEDCPEEHQQLELCSPQHTGLSAGRWCAGMRLDMENPQDQRGDDAYSLCFDSDLLEKEMLILGAPVVSLTVALDRPQGMIAVRLCDIHPDGASTRITYGLLNLCHRDSHEFPEPLEPNKCYSVQVKLNDIGYRLPKGHKLRLAISTAYWPISWPSPEETTATITTGISSLLLPEYKIDHPELIKMQPAIPRGEDDVVIHREPASSRKTEQDCNNGTVTVTTIEDFGQKIFPATGLEVSSRVEERFTISPDDPLSAFAEAHWVMAVGRNEWQTRTVGKTTMNADKQNYYLIATLDAYEADEKIFSKEWKETIPRDL</sequence>
<dbReference type="SUPFAM" id="SSF49785">
    <property type="entry name" value="Galactose-binding domain-like"/>
    <property type="match status" value="1"/>
</dbReference>
<dbReference type="InterPro" id="IPR000383">
    <property type="entry name" value="Xaa-Pro-like_dom"/>
</dbReference>
<accession>A0ABT4LM15</accession>
<dbReference type="Gene3D" id="1.10.3020.10">
    <property type="entry name" value="alpha-amino acid ester hydrolase ( Helical cap domain)"/>
    <property type="match status" value="1"/>
</dbReference>
<dbReference type="RefSeq" id="WP_269424284.1">
    <property type="nucleotide sequence ID" value="NZ_JAPWGY010000005.1"/>
</dbReference>
<dbReference type="Proteomes" id="UP001069802">
    <property type="component" value="Unassembled WGS sequence"/>
</dbReference>
<dbReference type="Pfam" id="PF02129">
    <property type="entry name" value="Peptidase_S15"/>
    <property type="match status" value="1"/>
</dbReference>
<reference evidence="3" key="1">
    <citation type="submission" date="2022-12" db="EMBL/GenBank/DDBJ databases">
        <title>Bacterial isolates from different developmental stages of Nematostella vectensis.</title>
        <authorList>
            <person name="Fraune S."/>
        </authorList>
    </citation>
    <scope>NUCLEOTIDE SEQUENCE</scope>
    <source>
        <strain evidence="3">G21630-S1</strain>
    </source>
</reference>
<feature type="domain" description="Xaa-Pro dipeptidyl-peptidase C-terminal" evidence="2">
    <location>
        <begin position="286"/>
        <end position="540"/>
    </location>
</feature>
<dbReference type="SUPFAM" id="SSF53474">
    <property type="entry name" value="alpha/beta-Hydrolases"/>
    <property type="match status" value="1"/>
</dbReference>
<name>A0ABT4LM15_9PROT</name>
<protein>
    <submittedName>
        <fullName evidence="3">CocE/NonD family hydrolase</fullName>
    </submittedName>
</protein>
<evidence type="ECO:0000313" key="3">
    <source>
        <dbReference type="EMBL" id="MCZ4282138.1"/>
    </source>
</evidence>
<dbReference type="InterPro" id="IPR013736">
    <property type="entry name" value="Xaa-Pro_dipept_C"/>
</dbReference>
<evidence type="ECO:0000256" key="1">
    <source>
        <dbReference type="ARBA" id="ARBA00022801"/>
    </source>
</evidence>
<organism evidence="3 4">
    <name type="scientific">Kiloniella laminariae</name>
    <dbReference type="NCBI Taxonomy" id="454162"/>
    <lineage>
        <taxon>Bacteria</taxon>
        <taxon>Pseudomonadati</taxon>
        <taxon>Pseudomonadota</taxon>
        <taxon>Alphaproteobacteria</taxon>
        <taxon>Rhodospirillales</taxon>
        <taxon>Kiloniellaceae</taxon>
        <taxon>Kiloniella</taxon>
    </lineage>
</organism>
<keyword evidence="1 3" id="KW-0378">Hydrolase</keyword>
<dbReference type="EMBL" id="JAPWGY010000005">
    <property type="protein sequence ID" value="MCZ4282138.1"/>
    <property type="molecule type" value="Genomic_DNA"/>
</dbReference>
<dbReference type="GO" id="GO:0016787">
    <property type="term" value="F:hydrolase activity"/>
    <property type="evidence" value="ECO:0007669"/>
    <property type="project" value="UniProtKB-KW"/>
</dbReference>
<dbReference type="SMART" id="SM00939">
    <property type="entry name" value="PepX_C"/>
    <property type="match status" value="1"/>
</dbReference>
<dbReference type="Gene3D" id="2.60.120.260">
    <property type="entry name" value="Galactose-binding domain-like"/>
    <property type="match status" value="1"/>
</dbReference>
<dbReference type="InterPro" id="IPR029058">
    <property type="entry name" value="AB_hydrolase_fold"/>
</dbReference>
<evidence type="ECO:0000259" key="2">
    <source>
        <dbReference type="SMART" id="SM00939"/>
    </source>
</evidence>
<dbReference type="Gene3D" id="3.40.50.1820">
    <property type="entry name" value="alpha/beta hydrolase"/>
    <property type="match status" value="1"/>
</dbReference>
<gene>
    <name evidence="3" type="ORF">O4H49_15220</name>
</gene>
<dbReference type="PANTHER" id="PTHR43056">
    <property type="entry name" value="PEPTIDASE S9 PROLYL OLIGOPEPTIDASE"/>
    <property type="match status" value="1"/>
</dbReference>
<dbReference type="PANTHER" id="PTHR43056:SF10">
    <property type="entry name" value="COCE_NOND FAMILY, PUTATIVE (AFU_ORTHOLOGUE AFUA_7G00600)-RELATED"/>
    <property type="match status" value="1"/>
</dbReference>
<keyword evidence="4" id="KW-1185">Reference proteome</keyword>
<dbReference type="Pfam" id="PF08530">
    <property type="entry name" value="PepX_C"/>
    <property type="match status" value="1"/>
</dbReference>